<feature type="region of interest" description="Disordered" evidence="1">
    <location>
        <begin position="75"/>
        <end position="167"/>
    </location>
</feature>
<evidence type="ECO:0000313" key="3">
    <source>
        <dbReference type="Proteomes" id="UP001285441"/>
    </source>
</evidence>
<proteinExistence type="predicted"/>
<reference evidence="2" key="1">
    <citation type="journal article" date="2023" name="Mol. Phylogenet. Evol.">
        <title>Genome-scale phylogeny and comparative genomics of the fungal order Sordariales.</title>
        <authorList>
            <person name="Hensen N."/>
            <person name="Bonometti L."/>
            <person name="Westerberg I."/>
            <person name="Brannstrom I.O."/>
            <person name="Guillou S."/>
            <person name="Cros-Aarteil S."/>
            <person name="Calhoun S."/>
            <person name="Haridas S."/>
            <person name="Kuo A."/>
            <person name="Mondo S."/>
            <person name="Pangilinan J."/>
            <person name="Riley R."/>
            <person name="LaButti K."/>
            <person name="Andreopoulos B."/>
            <person name="Lipzen A."/>
            <person name="Chen C."/>
            <person name="Yan M."/>
            <person name="Daum C."/>
            <person name="Ng V."/>
            <person name="Clum A."/>
            <person name="Steindorff A."/>
            <person name="Ohm R.A."/>
            <person name="Martin F."/>
            <person name="Silar P."/>
            <person name="Natvig D.O."/>
            <person name="Lalanne C."/>
            <person name="Gautier V."/>
            <person name="Ament-Velasquez S.L."/>
            <person name="Kruys A."/>
            <person name="Hutchinson M.I."/>
            <person name="Powell A.J."/>
            <person name="Barry K."/>
            <person name="Miller A.N."/>
            <person name="Grigoriev I.V."/>
            <person name="Debuchy R."/>
            <person name="Gladieux P."/>
            <person name="Hiltunen Thoren M."/>
            <person name="Johannesson H."/>
        </authorList>
    </citation>
    <scope>NUCLEOTIDE SEQUENCE</scope>
    <source>
        <strain evidence="2">CBS 232.78</strain>
    </source>
</reference>
<dbReference type="Proteomes" id="UP001285441">
    <property type="component" value="Unassembled WGS sequence"/>
</dbReference>
<feature type="compositionally biased region" description="Low complexity" evidence="1">
    <location>
        <begin position="112"/>
        <end position="128"/>
    </location>
</feature>
<feature type="region of interest" description="Disordered" evidence="1">
    <location>
        <begin position="1"/>
        <end position="63"/>
    </location>
</feature>
<sequence>MSEKPTGNVIGSSSSPFQLAKSPDSDVSPRTTQGDGDYFSPASGSGASSSSQAVLATAAKEDGAASLNAASLIGASSTTASTTTSSSAPWEPGFNSERRPSQTSSDHPGPGAMSRKSSSASVSFRAPRNPSLPQGNPRKTDNRRLRESSPSPVSPPPYSMGSECYAF</sequence>
<gene>
    <name evidence="2" type="ORF">B0H63DRAFT_454965</name>
</gene>
<organism evidence="2 3">
    <name type="scientific">Podospora didyma</name>
    <dbReference type="NCBI Taxonomy" id="330526"/>
    <lineage>
        <taxon>Eukaryota</taxon>
        <taxon>Fungi</taxon>
        <taxon>Dikarya</taxon>
        <taxon>Ascomycota</taxon>
        <taxon>Pezizomycotina</taxon>
        <taxon>Sordariomycetes</taxon>
        <taxon>Sordariomycetidae</taxon>
        <taxon>Sordariales</taxon>
        <taxon>Podosporaceae</taxon>
        <taxon>Podospora</taxon>
    </lineage>
</organism>
<feature type="compositionally biased region" description="Basic and acidic residues" evidence="1">
    <location>
        <begin position="138"/>
        <end position="147"/>
    </location>
</feature>
<dbReference type="EMBL" id="JAULSW010000010">
    <property type="protein sequence ID" value="KAK3368164.1"/>
    <property type="molecule type" value="Genomic_DNA"/>
</dbReference>
<dbReference type="AlphaFoldDB" id="A0AAE0K1E1"/>
<evidence type="ECO:0000313" key="2">
    <source>
        <dbReference type="EMBL" id="KAK3368164.1"/>
    </source>
</evidence>
<protein>
    <submittedName>
        <fullName evidence="2">Uncharacterized protein</fullName>
    </submittedName>
</protein>
<feature type="compositionally biased region" description="Low complexity" evidence="1">
    <location>
        <begin position="75"/>
        <end position="88"/>
    </location>
</feature>
<evidence type="ECO:0000256" key="1">
    <source>
        <dbReference type="SAM" id="MobiDB-lite"/>
    </source>
</evidence>
<reference evidence="2" key="2">
    <citation type="submission" date="2023-06" db="EMBL/GenBank/DDBJ databases">
        <authorList>
            <consortium name="Lawrence Berkeley National Laboratory"/>
            <person name="Haridas S."/>
            <person name="Hensen N."/>
            <person name="Bonometti L."/>
            <person name="Westerberg I."/>
            <person name="Brannstrom I.O."/>
            <person name="Guillou S."/>
            <person name="Cros-Aarteil S."/>
            <person name="Calhoun S."/>
            <person name="Kuo A."/>
            <person name="Mondo S."/>
            <person name="Pangilinan J."/>
            <person name="Riley R."/>
            <person name="LaButti K."/>
            <person name="Andreopoulos B."/>
            <person name="Lipzen A."/>
            <person name="Chen C."/>
            <person name="Yanf M."/>
            <person name="Daum C."/>
            <person name="Ng V."/>
            <person name="Clum A."/>
            <person name="Steindorff A."/>
            <person name="Ohm R."/>
            <person name="Martin F."/>
            <person name="Silar P."/>
            <person name="Natvig D."/>
            <person name="Lalanne C."/>
            <person name="Gautier V."/>
            <person name="Ament-velasquez S.L."/>
            <person name="Kruys A."/>
            <person name="Hutchinson M.I."/>
            <person name="Powell A.J."/>
            <person name="Barry K."/>
            <person name="Miller A.N."/>
            <person name="Grigoriev I.V."/>
            <person name="Debuchy R."/>
            <person name="Gladieux P."/>
            <person name="Thoren M.H."/>
            <person name="Johannesson H."/>
        </authorList>
    </citation>
    <scope>NUCLEOTIDE SEQUENCE</scope>
    <source>
        <strain evidence="2">CBS 232.78</strain>
    </source>
</reference>
<accession>A0AAE0K1E1</accession>
<keyword evidence="3" id="KW-1185">Reference proteome</keyword>
<feature type="compositionally biased region" description="Low complexity" evidence="1">
    <location>
        <begin position="40"/>
        <end position="51"/>
    </location>
</feature>
<comment type="caution">
    <text evidence="2">The sequence shown here is derived from an EMBL/GenBank/DDBJ whole genome shotgun (WGS) entry which is preliminary data.</text>
</comment>
<name>A0AAE0K1E1_9PEZI</name>